<name>A0A6H5INL5_9HYME</name>
<evidence type="ECO:0000313" key="1">
    <source>
        <dbReference type="EMBL" id="CAB0038308.1"/>
    </source>
</evidence>
<gene>
    <name evidence="1" type="ORF">TBRA_LOCUS10094</name>
</gene>
<keyword evidence="2" id="KW-1185">Reference proteome</keyword>
<dbReference type="EMBL" id="CADCXV010000902">
    <property type="protein sequence ID" value="CAB0038308.1"/>
    <property type="molecule type" value="Genomic_DNA"/>
</dbReference>
<dbReference type="Proteomes" id="UP000479190">
    <property type="component" value="Unassembled WGS sequence"/>
</dbReference>
<evidence type="ECO:0000313" key="2">
    <source>
        <dbReference type="Proteomes" id="UP000479190"/>
    </source>
</evidence>
<protein>
    <submittedName>
        <fullName evidence="1">Uncharacterized protein</fullName>
    </submittedName>
</protein>
<organism evidence="1 2">
    <name type="scientific">Trichogramma brassicae</name>
    <dbReference type="NCBI Taxonomy" id="86971"/>
    <lineage>
        <taxon>Eukaryota</taxon>
        <taxon>Metazoa</taxon>
        <taxon>Ecdysozoa</taxon>
        <taxon>Arthropoda</taxon>
        <taxon>Hexapoda</taxon>
        <taxon>Insecta</taxon>
        <taxon>Pterygota</taxon>
        <taxon>Neoptera</taxon>
        <taxon>Endopterygota</taxon>
        <taxon>Hymenoptera</taxon>
        <taxon>Apocrita</taxon>
        <taxon>Proctotrupomorpha</taxon>
        <taxon>Chalcidoidea</taxon>
        <taxon>Trichogrammatidae</taxon>
        <taxon>Trichogramma</taxon>
    </lineage>
</organism>
<proteinExistence type="predicted"/>
<reference evidence="1 2" key="1">
    <citation type="submission" date="2020-02" db="EMBL/GenBank/DDBJ databases">
        <authorList>
            <person name="Ferguson B K."/>
        </authorList>
    </citation>
    <scope>NUCLEOTIDE SEQUENCE [LARGE SCALE GENOMIC DNA]</scope>
</reference>
<sequence length="153" mass="17497">KIPLDGTLSDYNWENWICLTLLMIQQIQNCRYDAQRMNKVSIPGTQFGQNYWRAKSCSLSSAKSIHDRVRGNTGTSCMLIHINQISNRRRWVGEDGAKNDEDLSMTILQEDYVHTELDLPEENSQILAGNIVSQLDQSFKMINSQGNKSKNDD</sequence>
<dbReference type="AlphaFoldDB" id="A0A6H5INL5"/>
<accession>A0A6H5INL5</accession>
<feature type="non-terminal residue" evidence="1">
    <location>
        <position position="1"/>
    </location>
</feature>